<reference evidence="7" key="1">
    <citation type="submission" date="2012-06" db="EMBL/GenBank/DDBJ databases">
        <title>Complete sequence of chromosome of Desulfomonile tiedjei DSM 6799.</title>
        <authorList>
            <person name="Lucas S."/>
            <person name="Copeland A."/>
            <person name="Lapidus A."/>
            <person name="Glavina del Rio T."/>
            <person name="Dalin E."/>
            <person name="Tice H."/>
            <person name="Bruce D."/>
            <person name="Goodwin L."/>
            <person name="Pitluck S."/>
            <person name="Peters L."/>
            <person name="Ovchinnikova G."/>
            <person name="Zeytun A."/>
            <person name="Lu M."/>
            <person name="Kyrpides N."/>
            <person name="Mavromatis K."/>
            <person name="Ivanova N."/>
            <person name="Brettin T."/>
            <person name="Detter J.C."/>
            <person name="Han C."/>
            <person name="Larimer F."/>
            <person name="Land M."/>
            <person name="Hauser L."/>
            <person name="Markowitz V."/>
            <person name="Cheng J.-F."/>
            <person name="Hugenholtz P."/>
            <person name="Woyke T."/>
            <person name="Wu D."/>
            <person name="Spring S."/>
            <person name="Schroeder M."/>
            <person name="Brambilla E."/>
            <person name="Klenk H.-P."/>
            <person name="Eisen J.A."/>
        </authorList>
    </citation>
    <scope>NUCLEOTIDE SEQUENCE [LARGE SCALE GENOMIC DNA]</scope>
    <source>
        <strain evidence="7">ATCC 49306 / DSM 6799 / DCB-1</strain>
    </source>
</reference>
<keyword evidence="2 3" id="KW-0040">ANK repeat</keyword>
<dbReference type="GO" id="GO:0004197">
    <property type="term" value="F:cysteine-type endopeptidase activity"/>
    <property type="evidence" value="ECO:0007669"/>
    <property type="project" value="InterPro"/>
</dbReference>
<protein>
    <submittedName>
        <fullName evidence="6">Ankyrin repeat-containing protein</fullName>
    </submittedName>
</protein>
<evidence type="ECO:0000256" key="4">
    <source>
        <dbReference type="SAM" id="SignalP"/>
    </source>
</evidence>
<feature type="repeat" description="ANK" evidence="3">
    <location>
        <begin position="597"/>
        <end position="629"/>
    </location>
</feature>
<keyword evidence="4" id="KW-0732">Signal</keyword>
<feature type="repeat" description="ANK" evidence="3">
    <location>
        <begin position="431"/>
        <end position="463"/>
    </location>
</feature>
<name>I4C3S5_DESTA</name>
<evidence type="ECO:0000313" key="7">
    <source>
        <dbReference type="Proteomes" id="UP000006055"/>
    </source>
</evidence>
<dbReference type="PROSITE" id="PS50088">
    <property type="entry name" value="ANK_REPEAT"/>
    <property type="match status" value="12"/>
</dbReference>
<dbReference type="OrthoDB" id="9759662at2"/>
<dbReference type="SMART" id="SM00248">
    <property type="entry name" value="ANK"/>
    <property type="match status" value="12"/>
</dbReference>
<feature type="repeat" description="ANK" evidence="3">
    <location>
        <begin position="332"/>
        <end position="364"/>
    </location>
</feature>
<dbReference type="Pfam" id="PF00656">
    <property type="entry name" value="Peptidase_C14"/>
    <property type="match status" value="1"/>
</dbReference>
<feature type="repeat" description="ANK" evidence="3">
    <location>
        <begin position="663"/>
        <end position="695"/>
    </location>
</feature>
<dbReference type="Proteomes" id="UP000006055">
    <property type="component" value="Chromosome"/>
</dbReference>
<proteinExistence type="predicted"/>
<evidence type="ECO:0000313" key="6">
    <source>
        <dbReference type="EMBL" id="AFM24216.1"/>
    </source>
</evidence>
<dbReference type="SUPFAM" id="SSF52129">
    <property type="entry name" value="Caspase-like"/>
    <property type="match status" value="1"/>
</dbReference>
<dbReference type="Pfam" id="PF00023">
    <property type="entry name" value="Ank"/>
    <property type="match status" value="1"/>
</dbReference>
<feature type="repeat" description="ANK" evidence="3">
    <location>
        <begin position="696"/>
        <end position="728"/>
    </location>
</feature>
<dbReference type="PRINTS" id="PR01415">
    <property type="entry name" value="ANKYRIN"/>
</dbReference>
<evidence type="ECO:0000256" key="3">
    <source>
        <dbReference type="PROSITE-ProRule" id="PRU00023"/>
    </source>
</evidence>
<feature type="signal peptide" evidence="4">
    <location>
        <begin position="1"/>
        <end position="24"/>
    </location>
</feature>
<feature type="repeat" description="ANK" evidence="3">
    <location>
        <begin position="365"/>
        <end position="397"/>
    </location>
</feature>
<dbReference type="InterPro" id="IPR036770">
    <property type="entry name" value="Ankyrin_rpt-contain_sf"/>
</dbReference>
<dbReference type="HOGENOM" id="CLU_369960_0_0_7"/>
<dbReference type="SUPFAM" id="SSF48403">
    <property type="entry name" value="Ankyrin repeat"/>
    <property type="match status" value="2"/>
</dbReference>
<feature type="repeat" description="ANK" evidence="3">
    <location>
        <begin position="630"/>
        <end position="662"/>
    </location>
</feature>
<evidence type="ECO:0000256" key="2">
    <source>
        <dbReference type="ARBA" id="ARBA00023043"/>
    </source>
</evidence>
<feature type="chain" id="PRO_5003687487" evidence="4">
    <location>
        <begin position="25"/>
        <end position="752"/>
    </location>
</feature>
<dbReference type="EMBL" id="CP003360">
    <property type="protein sequence ID" value="AFM24216.1"/>
    <property type="molecule type" value="Genomic_DNA"/>
</dbReference>
<keyword evidence="7" id="KW-1185">Reference proteome</keyword>
<dbReference type="Pfam" id="PF12796">
    <property type="entry name" value="Ank_2"/>
    <property type="match status" value="4"/>
</dbReference>
<feature type="domain" description="Peptidase C14 caspase" evidence="5">
    <location>
        <begin position="49"/>
        <end position="280"/>
    </location>
</feature>
<dbReference type="InterPro" id="IPR011600">
    <property type="entry name" value="Pept_C14_caspase"/>
</dbReference>
<dbReference type="RefSeq" id="WP_014809364.1">
    <property type="nucleotide sequence ID" value="NC_018025.1"/>
</dbReference>
<dbReference type="GO" id="GO:0006508">
    <property type="term" value="P:proteolysis"/>
    <property type="evidence" value="ECO:0007669"/>
    <property type="project" value="InterPro"/>
</dbReference>
<evidence type="ECO:0000259" key="5">
    <source>
        <dbReference type="Pfam" id="PF00656"/>
    </source>
</evidence>
<dbReference type="Gene3D" id="1.25.40.20">
    <property type="entry name" value="Ankyrin repeat-containing domain"/>
    <property type="match status" value="4"/>
</dbReference>
<feature type="repeat" description="ANK" evidence="3">
    <location>
        <begin position="398"/>
        <end position="430"/>
    </location>
</feature>
<feature type="repeat" description="ANK" evidence="3">
    <location>
        <begin position="729"/>
        <end position="752"/>
    </location>
</feature>
<dbReference type="PANTHER" id="PTHR24126">
    <property type="entry name" value="ANKYRIN REPEAT, PH AND SEC7 DOMAIN CONTAINING PROTEIN SECG-RELATED"/>
    <property type="match status" value="1"/>
</dbReference>
<evidence type="ECO:0000256" key="1">
    <source>
        <dbReference type="ARBA" id="ARBA00022737"/>
    </source>
</evidence>
<dbReference type="eggNOG" id="COG4249">
    <property type="taxonomic scope" value="Bacteria"/>
</dbReference>
<dbReference type="PANTHER" id="PTHR24126:SF14">
    <property type="entry name" value="ANK_REP_REGION DOMAIN-CONTAINING PROTEIN"/>
    <property type="match status" value="1"/>
</dbReference>
<dbReference type="InterPro" id="IPR002110">
    <property type="entry name" value="Ankyrin_rpt"/>
</dbReference>
<dbReference type="PROSITE" id="PS50297">
    <property type="entry name" value="ANK_REP_REGION"/>
    <property type="match status" value="11"/>
</dbReference>
<accession>I4C3S5</accession>
<gene>
    <name evidence="6" type="ordered locus">Desti_1504</name>
</gene>
<sequence length="752" mass="80036">MPYRALVIGLFVFLLLFSGLPANAAETKKAAASRPGASVLPQTKSGDLYALVVGISKYKDPRVPRLDLSDKDAKEFGDFLTTQQGIFRNTNVTFLMNEKATKSEVEKYLYYALPKASKDDTVILFFSGHGGFDPLRPNDFLFLPHDAEPDYLGTTSVKMSGLDFLKGLNAERVLIIADACYAGGFSQMKAKALSPSLELFLQEAKSSSGRAIITSARSGELSWESPDFKNSIFTHSFLEGLKGKADKDHDGLVTLNEAYEYAYSVTKKKTEGRQHPQFEGKVVGAFPLSFVGPRVPVAELKKRLFKSAETGNLEKLQDMMGQIADVDVRDERNATPLISASAHGQSEAVKLLLAKGADVNAVFQEGATALSSACKAGHEHVVPLLLEHGADVNQKNSEGYTPLAFAAERGHARIAELLLEKNANVRARTNAGDTALSLAAGAGRLDLVKLLVDWGADINSADLESATPLIKAARAGHLDIIKYLLAKGADVLVSGKGAPERSLIMAVLSGNLEETNRALSGMIDANAQTESKDSALMFAAGLGHSDTVRLLISKGAIINLRGSNGYTALMRAAENGHADVVKVLLDAGAFPNAQAANGNTALILTVAKGRIEAVKALCEKKSDVNVAGSEGNTPLIVAARNGHREVVRYLMSAGSDKNAKNRDGDTALIAAADGGHVEIVKFLLTKGVEINGANNRQKTALMKAVQNGHKAVAKMLLAEGADIAAEDWEGKSALTVASEAGRQDMVDLLLTK</sequence>
<dbReference type="PATRIC" id="fig|706587.4.peg.1726"/>
<dbReference type="Gene3D" id="3.40.50.1460">
    <property type="match status" value="1"/>
</dbReference>
<dbReference type="Pfam" id="PF13637">
    <property type="entry name" value="Ank_4"/>
    <property type="match status" value="1"/>
</dbReference>
<dbReference type="AlphaFoldDB" id="I4C3S5"/>
<feature type="repeat" description="ANK" evidence="3">
    <location>
        <begin position="531"/>
        <end position="563"/>
    </location>
</feature>
<organism evidence="6 7">
    <name type="scientific">Desulfomonile tiedjei (strain ATCC 49306 / DSM 6799 / DCB-1)</name>
    <dbReference type="NCBI Taxonomy" id="706587"/>
    <lineage>
        <taxon>Bacteria</taxon>
        <taxon>Pseudomonadati</taxon>
        <taxon>Thermodesulfobacteriota</taxon>
        <taxon>Desulfomonilia</taxon>
        <taxon>Desulfomonilales</taxon>
        <taxon>Desulfomonilaceae</taxon>
        <taxon>Desulfomonile</taxon>
    </lineage>
</organism>
<feature type="repeat" description="ANK" evidence="3">
    <location>
        <begin position="564"/>
        <end position="596"/>
    </location>
</feature>
<dbReference type="KEGG" id="dti:Desti_1504"/>
<keyword evidence="1" id="KW-0677">Repeat</keyword>
<feature type="repeat" description="ANK" evidence="3">
    <location>
        <begin position="464"/>
        <end position="496"/>
    </location>
</feature>
<dbReference type="eggNOG" id="COG0666">
    <property type="taxonomic scope" value="Bacteria"/>
</dbReference>
<dbReference type="STRING" id="706587.Desti_1504"/>
<dbReference type="InterPro" id="IPR029030">
    <property type="entry name" value="Caspase-like_dom_sf"/>
</dbReference>